<proteinExistence type="predicted"/>
<accession>A0A0G9MP87</accession>
<reference evidence="1 2" key="1">
    <citation type="submission" date="2015-04" db="EMBL/GenBank/DDBJ databases">
        <title>The draft genome sequence of Erythrobacr gangjinensis K7-2.</title>
        <authorList>
            <person name="Zhuang L."/>
            <person name="Liu Y."/>
            <person name="Shao Z."/>
        </authorList>
    </citation>
    <scope>NUCLEOTIDE SEQUENCE [LARGE SCALE GENOMIC DNA]</scope>
    <source>
        <strain evidence="1 2">K7-2</strain>
    </source>
</reference>
<name>A0A0G9MP87_9SPHN</name>
<sequence>MSWSHRHFDAVERRRALLYLLADRFSRDADGWRFKAPDGRVYAVPTETAGDIYFGAKGIVDEEQLRPEPWHSFWPFYPGAFAAVLVLPYAVIAQSWLLSAIAAGVAAAWFCWLGWQSSWRAAWRVNRHIRAATRALRTNPEVEARGLHFRGLFLPLLGLGFASSLCVMVILGLLYEGPRHQFWSDHVGVPAMLVLLFALAWLVRSRHNRQFTAIDKLAMPPGKGTGFGRKR</sequence>
<dbReference type="EMBL" id="LBHC01000001">
    <property type="protein sequence ID" value="KLE32537.1"/>
    <property type="molecule type" value="Genomic_DNA"/>
</dbReference>
<dbReference type="KEGG" id="egn:BMF35_a1467"/>
<organism evidence="1 2">
    <name type="scientific">Aurantiacibacter gangjinensis</name>
    <dbReference type="NCBI Taxonomy" id="502682"/>
    <lineage>
        <taxon>Bacteria</taxon>
        <taxon>Pseudomonadati</taxon>
        <taxon>Pseudomonadota</taxon>
        <taxon>Alphaproteobacteria</taxon>
        <taxon>Sphingomonadales</taxon>
        <taxon>Erythrobacteraceae</taxon>
        <taxon>Aurantiacibacter</taxon>
    </lineage>
</organism>
<evidence type="ECO:0000313" key="2">
    <source>
        <dbReference type="Proteomes" id="UP000053070"/>
    </source>
</evidence>
<dbReference type="AlphaFoldDB" id="A0A0G9MP87"/>
<dbReference type="STRING" id="502682.BMF35_a1467"/>
<evidence type="ECO:0000313" key="1">
    <source>
        <dbReference type="EMBL" id="KLE32537.1"/>
    </source>
</evidence>
<keyword evidence="2" id="KW-1185">Reference proteome</keyword>
<dbReference type="PATRIC" id="fig|502682.8.peg.44"/>
<dbReference type="RefSeq" id="WP_047005388.1">
    <property type="nucleotide sequence ID" value="NZ_CP018097.1"/>
</dbReference>
<gene>
    <name evidence="1" type="ORF">AAW01_00220</name>
</gene>
<protein>
    <submittedName>
        <fullName evidence="1">Uncharacterized protein</fullName>
    </submittedName>
</protein>
<comment type="caution">
    <text evidence="1">The sequence shown here is derived from an EMBL/GenBank/DDBJ whole genome shotgun (WGS) entry which is preliminary data.</text>
</comment>
<dbReference type="OrthoDB" id="6446140at2"/>
<dbReference type="Proteomes" id="UP000053070">
    <property type="component" value="Unassembled WGS sequence"/>
</dbReference>